<dbReference type="AlphaFoldDB" id="A0A6C0IW75"/>
<protein>
    <submittedName>
        <fullName evidence="1">Uncharacterized protein</fullName>
    </submittedName>
</protein>
<dbReference type="EMBL" id="MN740280">
    <property type="protein sequence ID" value="QHT97551.1"/>
    <property type="molecule type" value="Genomic_DNA"/>
</dbReference>
<organism evidence="1">
    <name type="scientific">viral metagenome</name>
    <dbReference type="NCBI Taxonomy" id="1070528"/>
    <lineage>
        <taxon>unclassified sequences</taxon>
        <taxon>metagenomes</taxon>
        <taxon>organismal metagenomes</taxon>
    </lineage>
</organism>
<sequence>MHYDKNTEKIIYIINTLNLLDVKVESMEKKIDEINQLFMKYEFNKNLKLSQSNSYLKFQINILVNEKKYYIKVKSLIVRKIFKELYEIYNYSILLLISLDNLDYGFLTEKNNIMQKIIKIKKDKNLDYNKLSEITKIINTNLYLVKNLLDLFEKFIIESSKKNMKKKLHTKNLKINLMNNKNHINLEYIKYNEQLELLLDYFYNFSIKIEKQFKNQGILSVYMNFENT</sequence>
<proteinExistence type="predicted"/>
<evidence type="ECO:0000313" key="1">
    <source>
        <dbReference type="EMBL" id="QHT97551.1"/>
    </source>
</evidence>
<name>A0A6C0IW75_9ZZZZ</name>
<reference evidence="1" key="1">
    <citation type="journal article" date="2020" name="Nature">
        <title>Giant virus diversity and host interactions through global metagenomics.</title>
        <authorList>
            <person name="Schulz F."/>
            <person name="Roux S."/>
            <person name="Paez-Espino D."/>
            <person name="Jungbluth S."/>
            <person name="Walsh D.A."/>
            <person name="Denef V.J."/>
            <person name="McMahon K.D."/>
            <person name="Konstantinidis K.T."/>
            <person name="Eloe-Fadrosh E.A."/>
            <person name="Kyrpides N.C."/>
            <person name="Woyke T."/>
        </authorList>
    </citation>
    <scope>NUCLEOTIDE SEQUENCE</scope>
    <source>
        <strain evidence="1">GVMAG-M-3300025138-11</strain>
    </source>
</reference>
<accession>A0A6C0IW75</accession>